<evidence type="ECO:0000256" key="1">
    <source>
        <dbReference type="SAM" id="Phobius"/>
    </source>
</evidence>
<keyword evidence="3" id="KW-1185">Reference proteome</keyword>
<keyword evidence="1" id="KW-1133">Transmembrane helix</keyword>
<proteinExistence type="predicted"/>
<gene>
    <name evidence="2" type="ORF">PSQ39_08010</name>
</gene>
<feature type="transmembrane region" description="Helical" evidence="1">
    <location>
        <begin position="16"/>
        <end position="37"/>
    </location>
</feature>
<dbReference type="Proteomes" id="UP001528672">
    <property type="component" value="Unassembled WGS sequence"/>
</dbReference>
<evidence type="ECO:0000313" key="2">
    <source>
        <dbReference type="EMBL" id="MDD0814570.1"/>
    </source>
</evidence>
<dbReference type="EMBL" id="JAQSIO010000002">
    <property type="protein sequence ID" value="MDD0814570.1"/>
    <property type="molecule type" value="Genomic_DNA"/>
</dbReference>
<dbReference type="RefSeq" id="WP_273926205.1">
    <property type="nucleotide sequence ID" value="NZ_JAQSIN010000001.1"/>
</dbReference>
<evidence type="ECO:0000313" key="3">
    <source>
        <dbReference type="Proteomes" id="UP001528672"/>
    </source>
</evidence>
<organism evidence="2 3">
    <name type="scientific">Curvibacter microcysteis</name>
    <dbReference type="NCBI Taxonomy" id="3026419"/>
    <lineage>
        <taxon>Bacteria</taxon>
        <taxon>Pseudomonadati</taxon>
        <taxon>Pseudomonadota</taxon>
        <taxon>Betaproteobacteria</taxon>
        <taxon>Burkholderiales</taxon>
        <taxon>Comamonadaceae</taxon>
        <taxon>Curvibacter</taxon>
    </lineage>
</organism>
<keyword evidence="1" id="KW-0812">Transmembrane</keyword>
<accession>A0ABT5MDW8</accession>
<comment type="caution">
    <text evidence="2">The sequence shown here is derived from an EMBL/GenBank/DDBJ whole genome shotgun (WGS) entry which is preliminary data.</text>
</comment>
<protein>
    <submittedName>
        <fullName evidence="2">Uncharacterized protein</fullName>
    </submittedName>
</protein>
<keyword evidence="1" id="KW-0472">Membrane</keyword>
<sequence>MKQWLEKAAAWCGQRVSVVLMLLMVQMGVALGLMAAWQSPPARSADGGTRGGGDSACGALEVAFAPGATVRDLRRWMLNFNANIVQGPNERGAFELNVPGQGPDAVRASLGELADAVQSNPLCTVQP</sequence>
<reference evidence="2 3" key="1">
    <citation type="submission" date="2023-02" db="EMBL/GenBank/DDBJ databases">
        <title>Bacterial whole genome sequence for Curvibacter sp. HBC28.</title>
        <authorList>
            <person name="Le V."/>
            <person name="Ko S.-R."/>
            <person name="Ahn C.-Y."/>
            <person name="Oh H.-M."/>
        </authorList>
    </citation>
    <scope>NUCLEOTIDE SEQUENCE [LARGE SCALE GENOMIC DNA]</scope>
    <source>
        <strain evidence="2 3">HBC28</strain>
    </source>
</reference>
<name>A0ABT5MDW8_9BURK</name>